<dbReference type="GO" id="GO:0016746">
    <property type="term" value="F:acyltransferase activity"/>
    <property type="evidence" value="ECO:0007669"/>
    <property type="project" value="UniProtKB-KW"/>
</dbReference>
<evidence type="ECO:0000256" key="5">
    <source>
        <dbReference type="ARBA" id="ARBA00023136"/>
    </source>
</evidence>
<dbReference type="AlphaFoldDB" id="A0A1H6JH01"/>
<keyword evidence="3" id="KW-0997">Cell inner membrane</keyword>
<keyword evidence="5" id="KW-0472">Membrane</keyword>
<keyword evidence="9" id="KW-1185">Reference proteome</keyword>
<evidence type="ECO:0000256" key="2">
    <source>
        <dbReference type="ARBA" id="ARBA00022475"/>
    </source>
</evidence>
<evidence type="ECO:0000313" key="8">
    <source>
        <dbReference type="EMBL" id="SEH61580.1"/>
    </source>
</evidence>
<dbReference type="OrthoDB" id="9801955at2"/>
<dbReference type="Pfam" id="PF03279">
    <property type="entry name" value="Lip_A_acyltrans"/>
    <property type="match status" value="1"/>
</dbReference>
<gene>
    <name evidence="8" type="ORF">SAMN04488075_0377</name>
</gene>
<protein>
    <submittedName>
        <fullName evidence="8">KDO2-lipid IV(A) lauroyltransferase</fullName>
    </submittedName>
</protein>
<reference evidence="9" key="1">
    <citation type="submission" date="2016-10" db="EMBL/GenBank/DDBJ databases">
        <authorList>
            <person name="Varghese N."/>
            <person name="Submissions S."/>
        </authorList>
    </citation>
    <scope>NUCLEOTIDE SEQUENCE [LARGE SCALE GENOMIC DNA]</scope>
    <source>
        <strain evidence="9">DSM 11593</strain>
    </source>
</reference>
<dbReference type="PANTHER" id="PTHR30606:SF10">
    <property type="entry name" value="PHOSPHATIDYLINOSITOL MANNOSIDE ACYLTRANSFERASE"/>
    <property type="match status" value="1"/>
</dbReference>
<evidence type="ECO:0000313" key="9">
    <source>
        <dbReference type="Proteomes" id="UP000199125"/>
    </source>
</evidence>
<name>A0A1H6JH01_9RHOB</name>
<evidence type="ECO:0000256" key="1">
    <source>
        <dbReference type="ARBA" id="ARBA00004533"/>
    </source>
</evidence>
<accession>A0A1H6JH01</accession>
<keyword evidence="2" id="KW-1003">Cell membrane</keyword>
<feature type="region of interest" description="Disordered" evidence="7">
    <location>
        <begin position="292"/>
        <end position="329"/>
    </location>
</feature>
<dbReference type="EMBL" id="FNXG01000001">
    <property type="protein sequence ID" value="SEH61580.1"/>
    <property type="molecule type" value="Genomic_DNA"/>
</dbReference>
<dbReference type="RefSeq" id="WP_090844722.1">
    <property type="nucleotide sequence ID" value="NZ_FNXG01000001.1"/>
</dbReference>
<comment type="subcellular location">
    <subcellularLocation>
        <location evidence="1">Cell inner membrane</location>
    </subcellularLocation>
</comment>
<keyword evidence="6" id="KW-0012">Acyltransferase</keyword>
<evidence type="ECO:0000256" key="6">
    <source>
        <dbReference type="ARBA" id="ARBA00023315"/>
    </source>
</evidence>
<proteinExistence type="predicted"/>
<dbReference type="STRING" id="65735.SAMN04488075_0377"/>
<dbReference type="Proteomes" id="UP000199125">
    <property type="component" value="Unassembled WGS sequence"/>
</dbReference>
<dbReference type="PANTHER" id="PTHR30606">
    <property type="entry name" value="LIPID A BIOSYNTHESIS LAUROYL ACYLTRANSFERASE"/>
    <property type="match status" value="1"/>
</dbReference>
<sequence>MAERPTLTDRLGNAAFVALMRLVQALPYPRRVALMGWLFAHLLGPLAGWRRRIRANLALACPDLPEAEIRRLTRAVPENAGRAMAETYSGADFLAHIRKGSRLDGPGVALLESAAQAGRPVVLAAAHFGNYDAMRAALVARGWPVGGLYRPMNNPLFNRHYVAAIEAISTPLFPRGRKGLAEMLKFLRGGGFLALGFDQHVHGAAVLRFFGLPAATALTPAELALRHDAPLVPIAAIRQPGGLDFRVHVGDPIPPASPKTMMQALNDDLESLVRAHMEQWLWIHRRWKVRTPADPDSGRDRDDAPHPALAGGPVAAPSETISLAAPKRL</sequence>
<dbReference type="CDD" id="cd07984">
    <property type="entry name" value="LPLAT_LABLAT-like"/>
    <property type="match status" value="1"/>
</dbReference>
<dbReference type="InterPro" id="IPR004960">
    <property type="entry name" value="LipA_acyltrans"/>
</dbReference>
<feature type="compositionally biased region" description="Basic and acidic residues" evidence="7">
    <location>
        <begin position="292"/>
        <end position="305"/>
    </location>
</feature>
<dbReference type="GO" id="GO:0009247">
    <property type="term" value="P:glycolipid biosynthetic process"/>
    <property type="evidence" value="ECO:0007669"/>
    <property type="project" value="UniProtKB-ARBA"/>
</dbReference>
<evidence type="ECO:0000256" key="7">
    <source>
        <dbReference type="SAM" id="MobiDB-lite"/>
    </source>
</evidence>
<dbReference type="GO" id="GO:0005886">
    <property type="term" value="C:plasma membrane"/>
    <property type="evidence" value="ECO:0007669"/>
    <property type="project" value="UniProtKB-SubCell"/>
</dbReference>
<evidence type="ECO:0000256" key="4">
    <source>
        <dbReference type="ARBA" id="ARBA00022679"/>
    </source>
</evidence>
<keyword evidence="4 8" id="KW-0808">Transferase</keyword>
<organism evidence="8 9">
    <name type="scientific">Paracoccus alkenifer</name>
    <dbReference type="NCBI Taxonomy" id="65735"/>
    <lineage>
        <taxon>Bacteria</taxon>
        <taxon>Pseudomonadati</taxon>
        <taxon>Pseudomonadota</taxon>
        <taxon>Alphaproteobacteria</taxon>
        <taxon>Rhodobacterales</taxon>
        <taxon>Paracoccaceae</taxon>
        <taxon>Paracoccus</taxon>
    </lineage>
</organism>
<evidence type="ECO:0000256" key="3">
    <source>
        <dbReference type="ARBA" id="ARBA00022519"/>
    </source>
</evidence>